<evidence type="ECO:0000313" key="13">
    <source>
        <dbReference type="Proteomes" id="UP000005050"/>
    </source>
</evidence>
<sequence>MNRQRGFTLLEMLLGMTLIAIVSLSAWYLLAGMSRSQQMMLSQGGKLKAINRVFNILSDDFSHAVMRTRVKADATDLQVQTGDVSQVRLLRKQSRSAGVKLEQVEWYLQNNTLYRRSWLLAPGTQVINQQQLVGVSGFHLRFYQQGLWQPQLLSGDTLPQAVEITLAVNGLGEVQRLTLMGEQ</sequence>
<dbReference type="AlphaFoldDB" id="H3RKS0"/>
<proteinExistence type="inferred from homology"/>
<dbReference type="InterPro" id="IPR045584">
    <property type="entry name" value="Pilin-like"/>
</dbReference>
<keyword evidence="5" id="KW-0488">Methylation</keyword>
<dbReference type="NCBIfam" id="TIGR01711">
    <property type="entry name" value="gspJ"/>
    <property type="match status" value="1"/>
</dbReference>
<dbReference type="PATRIC" id="fig|660596.6.peg.5015"/>
<dbReference type="PANTHER" id="PTHR39583:SF2">
    <property type="entry name" value="TYPE II SECRETION SYSTEM PROTEIN J"/>
    <property type="match status" value="1"/>
</dbReference>
<reference evidence="11 14" key="3">
    <citation type="submission" date="2016-10" db="EMBL/GenBank/DDBJ databases">
        <title>Complete Genome Assembly of Pantoea stewartii subsp. stewartii DC283, a Corn Pathogen.</title>
        <authorList>
            <person name="Duong D.A."/>
            <person name="Stevens A.M."/>
            <person name="Jensen R.V."/>
        </authorList>
    </citation>
    <scope>NUCLEOTIDE SEQUENCE [LARGE SCALE GENOMIC DNA]</scope>
    <source>
        <strain evidence="11 14">DC283</strain>
        <plasmid evidence="11 14">pDSJ08</plasmid>
    </source>
</reference>
<reference evidence="12 13" key="1">
    <citation type="journal article" date="2012" name="Mol. Microbiol.">
        <title>The genetic and structural basis of two distinct terminal side branch residues in stewartan and amylovoran exopolysaccharides and their potential role in host adaptation.</title>
        <authorList>
            <person name="Wang X."/>
            <person name="Yang F."/>
            <person name="von Bodman S.B."/>
        </authorList>
    </citation>
    <scope>NUCLEOTIDE SEQUENCE [LARGE SCALE GENOMIC DNA]</scope>
    <source>
        <strain evidence="12 13">DC283</strain>
    </source>
</reference>
<dbReference type="NCBIfam" id="TIGR02532">
    <property type="entry name" value="IV_pilin_GFxxxE"/>
    <property type="match status" value="1"/>
</dbReference>
<name>H3RKS0_PANSE</name>
<dbReference type="KEGG" id="pstw:DSJ_23705"/>
<dbReference type="GO" id="GO:0015628">
    <property type="term" value="P:protein secretion by the type II secretion system"/>
    <property type="evidence" value="ECO:0007669"/>
    <property type="project" value="InterPro"/>
</dbReference>
<dbReference type="Pfam" id="PF07963">
    <property type="entry name" value="N_methyl"/>
    <property type="match status" value="1"/>
</dbReference>
<keyword evidence="14" id="KW-1185">Reference proteome</keyword>
<dbReference type="PROSITE" id="PS00409">
    <property type="entry name" value="PROKAR_NTER_METHYL"/>
    <property type="match status" value="1"/>
</dbReference>
<dbReference type="OrthoDB" id="9794345at2"/>
<keyword evidence="11" id="KW-0614">Plasmid</keyword>
<dbReference type="SUPFAM" id="SSF54523">
    <property type="entry name" value="Pili subunits"/>
    <property type="match status" value="1"/>
</dbReference>
<comment type="similarity">
    <text evidence="2">Belongs to the GSP J family.</text>
</comment>
<organism evidence="12 13">
    <name type="scientific">Pantoea stewartii subsp. stewartii DC283</name>
    <dbReference type="NCBI Taxonomy" id="660596"/>
    <lineage>
        <taxon>Bacteria</taxon>
        <taxon>Pseudomonadati</taxon>
        <taxon>Pseudomonadota</taxon>
        <taxon>Gammaproteobacteria</taxon>
        <taxon>Enterobacterales</taxon>
        <taxon>Erwiniaceae</taxon>
        <taxon>Pantoea</taxon>
    </lineage>
</organism>
<keyword evidence="9 10" id="KW-0472">Membrane</keyword>
<dbReference type="Gene3D" id="2.10.70.20">
    <property type="entry name" value="gspk-gspi-gspj complex like domains"/>
    <property type="match status" value="1"/>
</dbReference>
<accession>H3RKS0</accession>
<evidence type="ECO:0000256" key="5">
    <source>
        <dbReference type="ARBA" id="ARBA00022481"/>
    </source>
</evidence>
<geneLocation type="plasmid" evidence="11 14">
    <name>pDSJ08</name>
</geneLocation>
<evidence type="ECO:0000256" key="6">
    <source>
        <dbReference type="ARBA" id="ARBA00022519"/>
    </source>
</evidence>
<gene>
    <name evidence="12" type="ORF">CKS_4621</name>
    <name evidence="11" type="ORF">DSJ_23705</name>
</gene>
<keyword evidence="4" id="KW-1003">Cell membrane</keyword>
<evidence type="ECO:0000256" key="2">
    <source>
        <dbReference type="ARBA" id="ARBA00011084"/>
    </source>
</evidence>
<dbReference type="InterPro" id="IPR012902">
    <property type="entry name" value="N_methyl_site"/>
</dbReference>
<dbReference type="Proteomes" id="UP000005050">
    <property type="component" value="Unassembled WGS sequence"/>
</dbReference>
<dbReference type="Proteomes" id="UP000192380">
    <property type="component" value="Plasmid pDSJ08"/>
</dbReference>
<dbReference type="EMBL" id="CP017589">
    <property type="protein sequence ID" value="ARF52267.1"/>
    <property type="molecule type" value="Genomic_DNA"/>
</dbReference>
<comment type="subcellular location">
    <subcellularLocation>
        <location evidence="1">Cell inner membrane</location>
        <topology evidence="1">Single-pass membrane protein</topology>
    </subcellularLocation>
</comment>
<keyword evidence="7 10" id="KW-0812">Transmembrane</keyword>
<evidence type="ECO:0000256" key="9">
    <source>
        <dbReference type="ARBA" id="ARBA00023136"/>
    </source>
</evidence>
<dbReference type="InterPro" id="IPR051621">
    <property type="entry name" value="T2SS_protein_J"/>
</dbReference>
<keyword evidence="6" id="KW-0997">Cell inner membrane</keyword>
<dbReference type="Gene3D" id="3.10.610.10">
    <property type="entry name" value="GSPII I/J protein-like"/>
    <property type="match status" value="1"/>
</dbReference>
<dbReference type="InterPro" id="IPR010055">
    <property type="entry name" value="T2SS_protein-GspJ"/>
</dbReference>
<evidence type="ECO:0000313" key="14">
    <source>
        <dbReference type="Proteomes" id="UP000192380"/>
    </source>
</evidence>
<evidence type="ECO:0000256" key="3">
    <source>
        <dbReference type="ARBA" id="ARBA00021539"/>
    </source>
</evidence>
<evidence type="ECO:0000256" key="7">
    <source>
        <dbReference type="ARBA" id="ARBA00022692"/>
    </source>
</evidence>
<evidence type="ECO:0000256" key="8">
    <source>
        <dbReference type="ARBA" id="ARBA00022989"/>
    </source>
</evidence>
<protein>
    <recommendedName>
        <fullName evidence="3">Type II secretion system protein J</fullName>
    </recommendedName>
</protein>
<evidence type="ECO:0000313" key="11">
    <source>
        <dbReference type="EMBL" id="ARF52267.1"/>
    </source>
</evidence>
<dbReference type="PANTHER" id="PTHR39583">
    <property type="entry name" value="TYPE II SECRETION SYSTEM PROTEIN J-RELATED"/>
    <property type="match status" value="1"/>
</dbReference>
<dbReference type="GO" id="GO:0005886">
    <property type="term" value="C:plasma membrane"/>
    <property type="evidence" value="ECO:0007669"/>
    <property type="project" value="UniProtKB-SubCell"/>
</dbReference>
<evidence type="ECO:0000313" key="12">
    <source>
        <dbReference type="EMBL" id="EHT97915.1"/>
    </source>
</evidence>
<keyword evidence="8 10" id="KW-1133">Transmembrane helix</keyword>
<reference evidence="12" key="2">
    <citation type="submission" date="2012-01" db="EMBL/GenBank/DDBJ databases">
        <authorList>
            <person name="Biehl B.S."/>
            <person name="Ding Y."/>
            <person name="Dugan-Rocha S.P."/>
            <person name="Gibbs R.A."/>
            <person name="Glasner J.D."/>
            <person name="Kovar C."/>
            <person name="Muzny D.M."/>
            <person name="Neeno-Eckwall E.C."/>
            <person name="Perna N.T."/>
            <person name="Qin X."/>
            <person name="von Bodman S.B."/>
            <person name="Weinstock G.M."/>
        </authorList>
    </citation>
    <scope>NUCLEOTIDE SEQUENCE</scope>
    <source>
        <strain evidence="12">DC283</strain>
    </source>
</reference>
<feature type="transmembrane region" description="Helical" evidence="10">
    <location>
        <begin position="12"/>
        <end position="30"/>
    </location>
</feature>
<dbReference type="RefSeq" id="WP_006122117.1">
    <property type="nucleotide sequence ID" value="NZ_AHIE01000039.1"/>
</dbReference>
<evidence type="ECO:0000256" key="4">
    <source>
        <dbReference type="ARBA" id="ARBA00022475"/>
    </source>
</evidence>
<dbReference type="Pfam" id="PF11612">
    <property type="entry name" value="T2SSJ"/>
    <property type="match status" value="1"/>
</dbReference>
<evidence type="ECO:0000256" key="1">
    <source>
        <dbReference type="ARBA" id="ARBA00004377"/>
    </source>
</evidence>
<evidence type="ECO:0000256" key="10">
    <source>
        <dbReference type="SAM" id="Phobius"/>
    </source>
</evidence>
<dbReference type="EMBL" id="AHIE01000039">
    <property type="protein sequence ID" value="EHT97915.1"/>
    <property type="molecule type" value="Genomic_DNA"/>
</dbReference>
<dbReference type="GO" id="GO:0015627">
    <property type="term" value="C:type II protein secretion system complex"/>
    <property type="evidence" value="ECO:0007669"/>
    <property type="project" value="InterPro"/>
</dbReference>